<sequence length="513" mass="56633">MVAKTSRCLMCRARKIKCDQRWPRCGPCTKSKRECPGPPTTIKFLPPETSKPTSPATAIVLSQDNSGSVAPIQWTGQDEPLHPASTYTSSGESDFVLEDSSLMDIPSILSRPLNASPANLVATELVKTLQVEGAAHNPSFLGSFIKDVPSMLDHSPALTATVACALDACTKKELLPRTARKLDAKLYGKALAAIHNALESPAQRTCISTFLSVVLLGRLETVLATRQLARIPCWSVHAAGISALLRYRGVFDPSDDTVFHAVLENFGPIVAHHIVRDQDCFLAAPEWQDSLFPSSRKRKVAPVDDLLYRVFAQLAHLPTLLKYFRVFRRGRRQGDFARTMDLAALISMELRAIGSVMEKDILSNLDIGSVADEDVKAPVQLVYVLPGSDVVRLIAWHAVLSNIVDKVLIALVQMAEDGEVSERARTLEELRNHALSVSRRVWMLSEEARQKGLIQFYFYPGVLAATYDSAQSDAEREWIVDLLNDVQGGTWEENLWTHEAVRRVCLTLGGQLD</sequence>
<dbReference type="InterPro" id="IPR053178">
    <property type="entry name" value="Osmoadaptation_assoc"/>
</dbReference>
<evidence type="ECO:0000313" key="3">
    <source>
        <dbReference type="EMBL" id="KAF2171752.1"/>
    </source>
</evidence>
<evidence type="ECO:0000313" key="4">
    <source>
        <dbReference type="Proteomes" id="UP000799537"/>
    </source>
</evidence>
<dbReference type="SUPFAM" id="SSF57701">
    <property type="entry name" value="Zn2/Cys6 DNA-binding domain"/>
    <property type="match status" value="1"/>
</dbReference>
<dbReference type="GO" id="GO:0000981">
    <property type="term" value="F:DNA-binding transcription factor activity, RNA polymerase II-specific"/>
    <property type="evidence" value="ECO:0007669"/>
    <property type="project" value="InterPro"/>
</dbReference>
<dbReference type="SMART" id="SM00066">
    <property type="entry name" value="GAL4"/>
    <property type="match status" value="1"/>
</dbReference>
<dbReference type="Proteomes" id="UP000799537">
    <property type="component" value="Unassembled WGS sequence"/>
</dbReference>
<dbReference type="GeneID" id="54564795"/>
<keyword evidence="1" id="KW-0539">Nucleus</keyword>
<dbReference type="CDD" id="cd00067">
    <property type="entry name" value="GAL4"/>
    <property type="match status" value="1"/>
</dbReference>
<dbReference type="PROSITE" id="PS50048">
    <property type="entry name" value="ZN2_CY6_FUNGAL_2"/>
    <property type="match status" value="1"/>
</dbReference>
<dbReference type="EMBL" id="ML993582">
    <property type="protein sequence ID" value="KAF2171752.1"/>
    <property type="molecule type" value="Genomic_DNA"/>
</dbReference>
<evidence type="ECO:0000259" key="2">
    <source>
        <dbReference type="PROSITE" id="PS50048"/>
    </source>
</evidence>
<organism evidence="3 4">
    <name type="scientific">Zasmidium cellare ATCC 36951</name>
    <dbReference type="NCBI Taxonomy" id="1080233"/>
    <lineage>
        <taxon>Eukaryota</taxon>
        <taxon>Fungi</taxon>
        <taxon>Dikarya</taxon>
        <taxon>Ascomycota</taxon>
        <taxon>Pezizomycotina</taxon>
        <taxon>Dothideomycetes</taxon>
        <taxon>Dothideomycetidae</taxon>
        <taxon>Mycosphaerellales</taxon>
        <taxon>Mycosphaerellaceae</taxon>
        <taxon>Zasmidium</taxon>
    </lineage>
</organism>
<dbReference type="PANTHER" id="PTHR38111">
    <property type="entry name" value="ZN(2)-C6 FUNGAL-TYPE DOMAIN-CONTAINING PROTEIN-RELATED"/>
    <property type="match status" value="1"/>
</dbReference>
<dbReference type="OrthoDB" id="4314040at2759"/>
<protein>
    <recommendedName>
        <fullName evidence="2">Zn(2)-C6 fungal-type domain-containing protein</fullName>
    </recommendedName>
</protein>
<reference evidence="3" key="1">
    <citation type="journal article" date="2020" name="Stud. Mycol.">
        <title>101 Dothideomycetes genomes: a test case for predicting lifestyles and emergence of pathogens.</title>
        <authorList>
            <person name="Haridas S."/>
            <person name="Albert R."/>
            <person name="Binder M."/>
            <person name="Bloem J."/>
            <person name="Labutti K."/>
            <person name="Salamov A."/>
            <person name="Andreopoulos B."/>
            <person name="Baker S."/>
            <person name="Barry K."/>
            <person name="Bills G."/>
            <person name="Bluhm B."/>
            <person name="Cannon C."/>
            <person name="Castanera R."/>
            <person name="Culley D."/>
            <person name="Daum C."/>
            <person name="Ezra D."/>
            <person name="Gonzalez J."/>
            <person name="Henrissat B."/>
            <person name="Kuo A."/>
            <person name="Liang C."/>
            <person name="Lipzen A."/>
            <person name="Lutzoni F."/>
            <person name="Magnuson J."/>
            <person name="Mondo S."/>
            <person name="Nolan M."/>
            <person name="Ohm R."/>
            <person name="Pangilinan J."/>
            <person name="Park H.-J."/>
            <person name="Ramirez L."/>
            <person name="Alfaro M."/>
            <person name="Sun H."/>
            <person name="Tritt A."/>
            <person name="Yoshinaga Y."/>
            <person name="Zwiers L.-H."/>
            <person name="Turgeon B."/>
            <person name="Goodwin S."/>
            <person name="Spatafora J."/>
            <person name="Crous P."/>
            <person name="Grigoriev I."/>
        </authorList>
    </citation>
    <scope>NUCLEOTIDE SEQUENCE</scope>
    <source>
        <strain evidence="3">ATCC 36951</strain>
    </source>
</reference>
<gene>
    <name evidence="3" type="ORF">M409DRAFT_50404</name>
</gene>
<proteinExistence type="predicted"/>
<dbReference type="GO" id="GO:0008270">
    <property type="term" value="F:zinc ion binding"/>
    <property type="evidence" value="ECO:0007669"/>
    <property type="project" value="InterPro"/>
</dbReference>
<dbReference type="InterPro" id="IPR036864">
    <property type="entry name" value="Zn2-C6_fun-type_DNA-bd_sf"/>
</dbReference>
<dbReference type="InterPro" id="IPR001138">
    <property type="entry name" value="Zn2Cys6_DnaBD"/>
</dbReference>
<dbReference type="Gene3D" id="4.10.240.10">
    <property type="entry name" value="Zn(2)-C6 fungal-type DNA-binding domain"/>
    <property type="match status" value="1"/>
</dbReference>
<feature type="domain" description="Zn(2)-C6 fungal-type" evidence="2">
    <location>
        <begin position="7"/>
        <end position="35"/>
    </location>
</feature>
<accession>A0A6A6D0S1</accession>
<dbReference type="RefSeq" id="XP_033672641.1">
    <property type="nucleotide sequence ID" value="XM_033811523.1"/>
</dbReference>
<dbReference type="AlphaFoldDB" id="A0A6A6D0S1"/>
<dbReference type="PANTHER" id="PTHR38111:SF2">
    <property type="entry name" value="FINGER DOMAIN PROTEIN, PUTATIVE (AFU_ORTHOLOGUE AFUA_1G01560)-RELATED"/>
    <property type="match status" value="1"/>
</dbReference>
<evidence type="ECO:0000256" key="1">
    <source>
        <dbReference type="ARBA" id="ARBA00023242"/>
    </source>
</evidence>
<keyword evidence="4" id="KW-1185">Reference proteome</keyword>
<name>A0A6A6D0S1_ZASCE</name>